<feature type="non-terminal residue" evidence="1">
    <location>
        <position position="1"/>
    </location>
</feature>
<proteinExistence type="predicted"/>
<name>A0ACA9R7K4_9GLOM</name>
<sequence length="48" mass="5877">NSRWDLSVLRIYKHQQIEIWNSLCGQRTQEIYRINICEMNIEIKIKAK</sequence>
<dbReference type="EMBL" id="CAJVPW010060058">
    <property type="protein sequence ID" value="CAG8780355.1"/>
    <property type="molecule type" value="Genomic_DNA"/>
</dbReference>
<evidence type="ECO:0000313" key="2">
    <source>
        <dbReference type="Proteomes" id="UP000789366"/>
    </source>
</evidence>
<comment type="caution">
    <text evidence="1">The sequence shown here is derived from an EMBL/GenBank/DDBJ whole genome shotgun (WGS) entry which is preliminary data.</text>
</comment>
<reference evidence="1" key="1">
    <citation type="submission" date="2021-06" db="EMBL/GenBank/DDBJ databases">
        <authorList>
            <person name="Kallberg Y."/>
            <person name="Tangrot J."/>
            <person name="Rosling A."/>
        </authorList>
    </citation>
    <scope>NUCLEOTIDE SEQUENCE</scope>
    <source>
        <strain evidence="1">28 12/20/2015</strain>
    </source>
</reference>
<evidence type="ECO:0000313" key="1">
    <source>
        <dbReference type="EMBL" id="CAG8780355.1"/>
    </source>
</evidence>
<keyword evidence="2" id="KW-1185">Reference proteome</keyword>
<dbReference type="Proteomes" id="UP000789366">
    <property type="component" value="Unassembled WGS sequence"/>
</dbReference>
<organism evidence="1 2">
    <name type="scientific">Cetraspora pellucida</name>
    <dbReference type="NCBI Taxonomy" id="1433469"/>
    <lineage>
        <taxon>Eukaryota</taxon>
        <taxon>Fungi</taxon>
        <taxon>Fungi incertae sedis</taxon>
        <taxon>Mucoromycota</taxon>
        <taxon>Glomeromycotina</taxon>
        <taxon>Glomeromycetes</taxon>
        <taxon>Diversisporales</taxon>
        <taxon>Gigasporaceae</taxon>
        <taxon>Cetraspora</taxon>
    </lineage>
</organism>
<accession>A0ACA9R7K4</accession>
<feature type="non-terminal residue" evidence="1">
    <location>
        <position position="48"/>
    </location>
</feature>
<protein>
    <submittedName>
        <fullName evidence="1">3926_t:CDS:1</fullName>
    </submittedName>
</protein>
<gene>
    <name evidence="1" type="ORF">SPELUC_LOCUS16364</name>
</gene>